<sequence length="132" mass="14275">MPELIVIAGSNGAGKSSLTKLFTADIPVIDPDAIAREIDPKRPESVTLAAGRQAIDRSRAYIQADCSFIVENTLAGNTYLNLIREVKALGWSVSDLSIAFARSGCGDVMTLYPPTCSLDAILTFISTFWHRN</sequence>
<dbReference type="Proteomes" id="UP000238937">
    <property type="component" value="Unassembled WGS sequence"/>
</dbReference>
<comment type="caution">
    <text evidence="1">The sequence shown here is derived from an EMBL/GenBank/DDBJ whole genome shotgun (WGS) entry which is preliminary data.</text>
</comment>
<name>A0A2T1FBR3_9CYAN</name>
<dbReference type="PANTHER" id="PTHR39206">
    <property type="entry name" value="SLL8004 PROTEIN"/>
    <property type="match status" value="1"/>
</dbReference>
<dbReference type="EMBL" id="PVWO01000586">
    <property type="protein sequence ID" value="PSB42416.1"/>
    <property type="molecule type" value="Genomic_DNA"/>
</dbReference>
<dbReference type="Gene3D" id="3.40.50.300">
    <property type="entry name" value="P-loop containing nucleotide triphosphate hydrolases"/>
    <property type="match status" value="1"/>
</dbReference>
<gene>
    <name evidence="1" type="ORF">C7B77_26730</name>
</gene>
<accession>A0A2T1FBR3</accession>
<evidence type="ECO:0000313" key="2">
    <source>
        <dbReference type="Proteomes" id="UP000238937"/>
    </source>
</evidence>
<dbReference type="OrthoDB" id="9791543at2"/>
<reference evidence="1 2" key="1">
    <citation type="submission" date="2018-03" db="EMBL/GenBank/DDBJ databases">
        <title>The ancient ancestry and fast evolution of plastids.</title>
        <authorList>
            <person name="Moore K.R."/>
            <person name="Magnabosco C."/>
            <person name="Momper L."/>
            <person name="Gold D.A."/>
            <person name="Bosak T."/>
            <person name="Fournier G.P."/>
        </authorList>
    </citation>
    <scope>NUCLEOTIDE SEQUENCE [LARGE SCALE GENOMIC DNA]</scope>
    <source>
        <strain evidence="1 2">CCALA 037</strain>
    </source>
</reference>
<dbReference type="InterPro" id="IPR027417">
    <property type="entry name" value="P-loop_NTPase"/>
</dbReference>
<evidence type="ECO:0000313" key="1">
    <source>
        <dbReference type="EMBL" id="PSB42416.1"/>
    </source>
</evidence>
<dbReference type="RefSeq" id="WP_106312173.1">
    <property type="nucleotide sequence ID" value="NZ_PVWO01000586.1"/>
</dbReference>
<dbReference type="SUPFAM" id="SSF52540">
    <property type="entry name" value="P-loop containing nucleoside triphosphate hydrolases"/>
    <property type="match status" value="1"/>
</dbReference>
<protein>
    <recommendedName>
        <fullName evidence="3">UDP-N-acetylglucosamine kinase</fullName>
    </recommendedName>
</protein>
<proteinExistence type="predicted"/>
<keyword evidence="2" id="KW-1185">Reference proteome</keyword>
<dbReference type="PANTHER" id="PTHR39206:SF1">
    <property type="entry name" value="SLL8004 PROTEIN"/>
    <property type="match status" value="1"/>
</dbReference>
<evidence type="ECO:0008006" key="3">
    <source>
        <dbReference type="Google" id="ProtNLM"/>
    </source>
</evidence>
<organism evidence="1 2">
    <name type="scientific">Chamaesiphon polymorphus CCALA 037</name>
    <dbReference type="NCBI Taxonomy" id="2107692"/>
    <lineage>
        <taxon>Bacteria</taxon>
        <taxon>Bacillati</taxon>
        <taxon>Cyanobacteriota</taxon>
        <taxon>Cyanophyceae</taxon>
        <taxon>Gomontiellales</taxon>
        <taxon>Chamaesiphonaceae</taxon>
        <taxon>Chamaesiphon</taxon>
    </lineage>
</organism>
<dbReference type="AlphaFoldDB" id="A0A2T1FBR3"/>